<gene>
    <name evidence="1" type="ORF">CCMP2556_LOCUS50080</name>
</gene>
<dbReference type="PANTHER" id="PTHR32134">
    <property type="entry name" value="FNIP REPEAT-CONTAINING PROTEIN"/>
    <property type="match status" value="1"/>
</dbReference>
<dbReference type="Proteomes" id="UP001642484">
    <property type="component" value="Unassembled WGS sequence"/>
</dbReference>
<sequence length="213" mass="23396">MSAYPGGKSDEKLMEIHVAGLQGEELVIQVPNIITGRELRHRVSARLPARAAAGVVLQRGCEVLQMESLQEQLDQGRSSEPWSYLYTATSLKDALNALKGDSLDPGYALEGVTQVEGVSSAKLLQALPETLRSLSFRMTFNESLRAETFPRDLERMSFGHAFNQPLIAMDLAKNLSKLQSLTFGHSFNQSVADLCWPSSLQSLTSWLALTKAT</sequence>
<dbReference type="EMBL" id="CAXAMN010026962">
    <property type="protein sequence ID" value="CAK9107282.1"/>
    <property type="molecule type" value="Genomic_DNA"/>
</dbReference>
<reference evidence="1 2" key="1">
    <citation type="submission" date="2024-02" db="EMBL/GenBank/DDBJ databases">
        <authorList>
            <person name="Chen Y."/>
            <person name="Shah S."/>
            <person name="Dougan E. K."/>
            <person name="Thang M."/>
            <person name="Chan C."/>
        </authorList>
    </citation>
    <scope>NUCLEOTIDE SEQUENCE [LARGE SCALE GENOMIC DNA]</scope>
</reference>
<dbReference type="InterPro" id="IPR051251">
    <property type="entry name" value="STK_FNIP-Repeat"/>
</dbReference>
<dbReference type="Pfam" id="PF05725">
    <property type="entry name" value="FNIP"/>
    <property type="match status" value="1"/>
</dbReference>
<dbReference type="PANTHER" id="PTHR32134:SF92">
    <property type="entry name" value="FNIP REPEAT-CONTAINING PROTEIN"/>
    <property type="match status" value="1"/>
</dbReference>
<name>A0ABP0S4M5_9DINO</name>
<evidence type="ECO:0000313" key="2">
    <source>
        <dbReference type="Proteomes" id="UP001642484"/>
    </source>
</evidence>
<proteinExistence type="predicted"/>
<accession>A0ABP0S4M5</accession>
<evidence type="ECO:0000313" key="1">
    <source>
        <dbReference type="EMBL" id="CAK9107282.1"/>
    </source>
</evidence>
<dbReference type="InterPro" id="IPR008615">
    <property type="entry name" value="FNIP"/>
</dbReference>
<keyword evidence="2" id="KW-1185">Reference proteome</keyword>
<comment type="caution">
    <text evidence="1">The sequence shown here is derived from an EMBL/GenBank/DDBJ whole genome shotgun (WGS) entry which is preliminary data.</text>
</comment>
<protein>
    <submittedName>
        <fullName evidence="1">Uncharacterized protein</fullName>
    </submittedName>
</protein>
<organism evidence="1 2">
    <name type="scientific">Durusdinium trenchii</name>
    <dbReference type="NCBI Taxonomy" id="1381693"/>
    <lineage>
        <taxon>Eukaryota</taxon>
        <taxon>Sar</taxon>
        <taxon>Alveolata</taxon>
        <taxon>Dinophyceae</taxon>
        <taxon>Suessiales</taxon>
        <taxon>Symbiodiniaceae</taxon>
        <taxon>Durusdinium</taxon>
    </lineage>
</organism>